<organism evidence="2 3">
    <name type="scientific">Cinchona calisaya</name>
    <dbReference type="NCBI Taxonomy" id="153742"/>
    <lineage>
        <taxon>Eukaryota</taxon>
        <taxon>Viridiplantae</taxon>
        <taxon>Streptophyta</taxon>
        <taxon>Embryophyta</taxon>
        <taxon>Tracheophyta</taxon>
        <taxon>Spermatophyta</taxon>
        <taxon>Magnoliopsida</taxon>
        <taxon>eudicotyledons</taxon>
        <taxon>Gunneridae</taxon>
        <taxon>Pentapetalae</taxon>
        <taxon>asterids</taxon>
        <taxon>lamiids</taxon>
        <taxon>Gentianales</taxon>
        <taxon>Rubiaceae</taxon>
        <taxon>Cinchonoideae</taxon>
        <taxon>Cinchoneae</taxon>
        <taxon>Cinchona</taxon>
    </lineage>
</organism>
<sequence length="116" mass="12951">MNWFDPERKRQPIHSSTSPPVLLRGKSSIDSVAYNPCVRGIKNSKTFVGSLSHQPPRQRIFNEEDRNPATKVRREREKEGGGSSSRRSKDAGDGEAKNVGGSRACRGCILPHRGHW</sequence>
<dbReference type="AlphaFoldDB" id="A0ABD3AZJ2"/>
<feature type="region of interest" description="Disordered" evidence="1">
    <location>
        <begin position="45"/>
        <end position="116"/>
    </location>
</feature>
<evidence type="ECO:0000313" key="3">
    <source>
        <dbReference type="Proteomes" id="UP001630127"/>
    </source>
</evidence>
<feature type="compositionally biased region" description="Basic and acidic residues" evidence="1">
    <location>
        <begin position="87"/>
        <end position="96"/>
    </location>
</feature>
<evidence type="ECO:0000313" key="2">
    <source>
        <dbReference type="EMBL" id="KAL3536692.1"/>
    </source>
</evidence>
<feature type="compositionally biased region" description="Basic and acidic residues" evidence="1">
    <location>
        <begin position="60"/>
        <end position="80"/>
    </location>
</feature>
<feature type="compositionally biased region" description="Polar residues" evidence="1">
    <location>
        <begin position="45"/>
        <end position="55"/>
    </location>
</feature>
<dbReference type="EMBL" id="JBJUIK010000001">
    <property type="protein sequence ID" value="KAL3536692.1"/>
    <property type="molecule type" value="Genomic_DNA"/>
</dbReference>
<feature type="region of interest" description="Disordered" evidence="1">
    <location>
        <begin position="1"/>
        <end position="24"/>
    </location>
</feature>
<protein>
    <submittedName>
        <fullName evidence="2">Uncharacterized protein</fullName>
    </submittedName>
</protein>
<comment type="caution">
    <text evidence="2">The sequence shown here is derived from an EMBL/GenBank/DDBJ whole genome shotgun (WGS) entry which is preliminary data.</text>
</comment>
<feature type="compositionally biased region" description="Basic and acidic residues" evidence="1">
    <location>
        <begin position="1"/>
        <end position="10"/>
    </location>
</feature>
<evidence type="ECO:0000256" key="1">
    <source>
        <dbReference type="SAM" id="MobiDB-lite"/>
    </source>
</evidence>
<accession>A0ABD3AZJ2</accession>
<reference evidence="2 3" key="1">
    <citation type="submission" date="2024-11" db="EMBL/GenBank/DDBJ databases">
        <title>A near-complete genome assembly of Cinchona calisaya.</title>
        <authorList>
            <person name="Lian D.C."/>
            <person name="Zhao X.W."/>
            <person name="Wei L."/>
        </authorList>
    </citation>
    <scope>NUCLEOTIDE SEQUENCE [LARGE SCALE GENOMIC DNA]</scope>
    <source>
        <tissue evidence="2">Nenye</tissue>
    </source>
</reference>
<dbReference type="Proteomes" id="UP001630127">
    <property type="component" value="Unassembled WGS sequence"/>
</dbReference>
<name>A0ABD3AZJ2_9GENT</name>
<proteinExistence type="predicted"/>
<keyword evidence="3" id="KW-1185">Reference proteome</keyword>
<gene>
    <name evidence="2" type="ORF">ACH5RR_000058</name>
</gene>